<dbReference type="Pfam" id="PF00440">
    <property type="entry name" value="TetR_N"/>
    <property type="match status" value="1"/>
</dbReference>
<dbReference type="SUPFAM" id="SSF48498">
    <property type="entry name" value="Tetracyclin repressor-like, C-terminal domain"/>
    <property type="match status" value="1"/>
</dbReference>
<dbReference type="InterPro" id="IPR001647">
    <property type="entry name" value="HTH_TetR"/>
</dbReference>
<keyword evidence="3 5" id="KW-0238">DNA-binding</keyword>
<dbReference type="SUPFAM" id="SSF46689">
    <property type="entry name" value="Homeodomain-like"/>
    <property type="match status" value="1"/>
</dbReference>
<keyword evidence="4" id="KW-0804">Transcription</keyword>
<protein>
    <submittedName>
        <fullName evidence="7">TetR/AcrR family transcriptional regulator</fullName>
    </submittedName>
</protein>
<dbReference type="EMBL" id="PNQX01000002">
    <property type="protein sequence ID" value="PMQ19912.1"/>
    <property type="molecule type" value="Genomic_DNA"/>
</dbReference>
<keyword evidence="1" id="KW-0678">Repressor</keyword>
<dbReference type="OMA" id="RWLNGSH"/>
<dbReference type="PANTHER" id="PTHR30055">
    <property type="entry name" value="HTH-TYPE TRANSCRIPTIONAL REGULATOR RUTR"/>
    <property type="match status" value="1"/>
</dbReference>
<dbReference type="RefSeq" id="WP_013350642.1">
    <property type="nucleotide sequence ID" value="NZ_JABUYH010000006.1"/>
</dbReference>
<feature type="domain" description="HTH tetR-type" evidence="6">
    <location>
        <begin position="18"/>
        <end position="78"/>
    </location>
</feature>
<keyword evidence="2" id="KW-0805">Transcription regulation</keyword>
<dbReference type="Proteomes" id="UP000235739">
    <property type="component" value="Unassembled WGS sequence"/>
</dbReference>
<evidence type="ECO:0000256" key="3">
    <source>
        <dbReference type="ARBA" id="ARBA00023125"/>
    </source>
</evidence>
<evidence type="ECO:0000256" key="4">
    <source>
        <dbReference type="ARBA" id="ARBA00023163"/>
    </source>
</evidence>
<gene>
    <name evidence="7" type="ORF">CIK84_14910</name>
</gene>
<dbReference type="PROSITE" id="PS50977">
    <property type="entry name" value="HTH_TETR_2"/>
    <property type="match status" value="1"/>
</dbReference>
<dbReference type="PRINTS" id="PR00455">
    <property type="entry name" value="HTHTETR"/>
</dbReference>
<dbReference type="GO" id="GO:0000976">
    <property type="term" value="F:transcription cis-regulatory region binding"/>
    <property type="evidence" value="ECO:0007669"/>
    <property type="project" value="TreeGrafter"/>
</dbReference>
<feature type="DNA-binding region" description="H-T-H motif" evidence="5">
    <location>
        <begin position="41"/>
        <end position="60"/>
    </location>
</feature>
<evidence type="ECO:0000256" key="1">
    <source>
        <dbReference type="ARBA" id="ARBA00022491"/>
    </source>
</evidence>
<organism evidence="7 8">
    <name type="scientific">Glutamicibacter arilaitensis</name>
    <dbReference type="NCBI Taxonomy" id="256701"/>
    <lineage>
        <taxon>Bacteria</taxon>
        <taxon>Bacillati</taxon>
        <taxon>Actinomycetota</taxon>
        <taxon>Actinomycetes</taxon>
        <taxon>Micrococcales</taxon>
        <taxon>Micrococcaceae</taxon>
        <taxon>Glutamicibacter</taxon>
    </lineage>
</organism>
<sequence>MTSNESGRRRRGPYAKSAARREQIAQAALQVFGARGYRGGTVQDVADAAGMSQTSVLHHYPNKQELLIAALKRRDAVTDGTPGTGECFAQSIVEQAQFNEGAAELIELYAALCGESTTSDHPARSYFEARFERLRGEYGAEFEFMKSIGRLRPGVDPHVAGASLLALWDGIQVQWLLSPDDVDMAGTLKAYLDLVILPES</sequence>
<proteinExistence type="predicted"/>
<evidence type="ECO:0000313" key="8">
    <source>
        <dbReference type="Proteomes" id="UP000235739"/>
    </source>
</evidence>
<dbReference type="InterPro" id="IPR036271">
    <property type="entry name" value="Tet_transcr_reg_TetR-rel_C_sf"/>
</dbReference>
<dbReference type="GO" id="GO:0003700">
    <property type="term" value="F:DNA-binding transcription factor activity"/>
    <property type="evidence" value="ECO:0007669"/>
    <property type="project" value="TreeGrafter"/>
</dbReference>
<reference evidence="7 8" key="1">
    <citation type="journal article" date="2017" name="Elife">
        <title>Extensive horizontal gene transfer in cheese-associated bacteria.</title>
        <authorList>
            <person name="Bonham K.S."/>
            <person name="Wolfe B.E."/>
            <person name="Dutton R.J."/>
        </authorList>
    </citation>
    <scope>NUCLEOTIDE SEQUENCE [LARGE SCALE GENOMIC DNA]</scope>
    <source>
        <strain evidence="7 8">JB182</strain>
    </source>
</reference>
<dbReference type="GeneID" id="303186885"/>
<evidence type="ECO:0000256" key="2">
    <source>
        <dbReference type="ARBA" id="ARBA00023015"/>
    </source>
</evidence>
<evidence type="ECO:0000313" key="7">
    <source>
        <dbReference type="EMBL" id="PMQ19912.1"/>
    </source>
</evidence>
<dbReference type="Pfam" id="PF13977">
    <property type="entry name" value="TetR_C_6"/>
    <property type="match status" value="1"/>
</dbReference>
<accession>A0A2N7S180</accession>
<comment type="caution">
    <text evidence="7">The sequence shown here is derived from an EMBL/GenBank/DDBJ whole genome shotgun (WGS) entry which is preliminary data.</text>
</comment>
<dbReference type="InterPro" id="IPR050109">
    <property type="entry name" value="HTH-type_TetR-like_transc_reg"/>
</dbReference>
<dbReference type="InterPro" id="IPR009057">
    <property type="entry name" value="Homeodomain-like_sf"/>
</dbReference>
<dbReference type="AlphaFoldDB" id="A0A2N7S180"/>
<evidence type="ECO:0000259" key="6">
    <source>
        <dbReference type="PROSITE" id="PS50977"/>
    </source>
</evidence>
<dbReference type="InterPro" id="IPR039538">
    <property type="entry name" value="BetI_C"/>
</dbReference>
<dbReference type="PANTHER" id="PTHR30055:SF226">
    <property type="entry name" value="HTH-TYPE TRANSCRIPTIONAL REGULATOR PKSA"/>
    <property type="match status" value="1"/>
</dbReference>
<name>A0A2N7S180_9MICC</name>
<dbReference type="Gene3D" id="1.10.357.10">
    <property type="entry name" value="Tetracycline Repressor, domain 2"/>
    <property type="match status" value="1"/>
</dbReference>
<evidence type="ECO:0000256" key="5">
    <source>
        <dbReference type="PROSITE-ProRule" id="PRU00335"/>
    </source>
</evidence>